<name>K0SHP3_THAOC</name>
<dbReference type="InterPro" id="IPR036412">
    <property type="entry name" value="HAD-like_sf"/>
</dbReference>
<reference evidence="1 2" key="1">
    <citation type="journal article" date="2012" name="Genome Biol.">
        <title>Genome and low-iron response of an oceanic diatom adapted to chronic iron limitation.</title>
        <authorList>
            <person name="Lommer M."/>
            <person name="Specht M."/>
            <person name="Roy A.S."/>
            <person name="Kraemer L."/>
            <person name="Andreson R."/>
            <person name="Gutowska M.A."/>
            <person name="Wolf J."/>
            <person name="Bergner S.V."/>
            <person name="Schilhabel M.B."/>
            <person name="Klostermeier U.C."/>
            <person name="Beiko R.G."/>
            <person name="Rosenstiel P."/>
            <person name="Hippler M."/>
            <person name="Laroche J."/>
        </authorList>
    </citation>
    <scope>NUCLEOTIDE SEQUENCE [LARGE SCALE GENOMIC DNA]</scope>
    <source>
        <strain evidence="1 2">CCMP1005</strain>
    </source>
</reference>
<dbReference type="Gene3D" id="3.40.50.1000">
    <property type="entry name" value="HAD superfamily/HAD-like"/>
    <property type="match status" value="1"/>
</dbReference>
<dbReference type="EMBL" id="AGNL01017191">
    <property type="protein sequence ID" value="EJK64499.1"/>
    <property type="molecule type" value="Genomic_DNA"/>
</dbReference>
<dbReference type="Gene3D" id="1.10.150.240">
    <property type="entry name" value="Putative phosphatase, domain 2"/>
    <property type="match status" value="1"/>
</dbReference>
<accession>K0SHP3</accession>
<sequence length="300" mass="32313">MSAEGFISNRDTSVIRRTSLAVSATSSSESNGSGRIRGVVFDIDGTLADSWNLGFEATKTVLAEYNNDREEVKLSPDTYPLSSEEYHFGCRYTTPERLARHVGLEPGDDAFEETGKLLGDKFDRYYVQLVDTATAGFYDGIGEMLIRLHAGELKGQKLGSGISTDGVKLGALTNACVEYAHAVLKANCPQHSSEASSLDAEKASIYSKFVSIHGANSVPRPKPFGDGILKCCQEMGVTPDQVIYVGDAPTDAQAAVDAKCRAAIGVLWGSNNEEVLKNEEGFDTLCKTTEELSNAIAKYL</sequence>
<dbReference type="PANTHER" id="PTHR43434:SF1">
    <property type="entry name" value="PHOSPHOGLYCOLATE PHOSPHATASE"/>
    <property type="match status" value="1"/>
</dbReference>
<dbReference type="OrthoDB" id="269227at2759"/>
<dbReference type="Pfam" id="PF00702">
    <property type="entry name" value="Hydrolase"/>
    <property type="match status" value="1"/>
</dbReference>
<dbReference type="SUPFAM" id="SSF56784">
    <property type="entry name" value="HAD-like"/>
    <property type="match status" value="1"/>
</dbReference>
<dbReference type="eggNOG" id="ENOG502S1S7">
    <property type="taxonomic scope" value="Eukaryota"/>
</dbReference>
<organism evidence="1 2">
    <name type="scientific">Thalassiosira oceanica</name>
    <name type="common">Marine diatom</name>
    <dbReference type="NCBI Taxonomy" id="159749"/>
    <lineage>
        <taxon>Eukaryota</taxon>
        <taxon>Sar</taxon>
        <taxon>Stramenopiles</taxon>
        <taxon>Ochrophyta</taxon>
        <taxon>Bacillariophyta</taxon>
        <taxon>Coscinodiscophyceae</taxon>
        <taxon>Thalassiosirophycidae</taxon>
        <taxon>Thalassiosirales</taxon>
        <taxon>Thalassiosiraceae</taxon>
        <taxon>Thalassiosira</taxon>
    </lineage>
</organism>
<proteinExistence type="predicted"/>
<dbReference type="GO" id="GO:0008967">
    <property type="term" value="F:phosphoglycolate phosphatase activity"/>
    <property type="evidence" value="ECO:0007669"/>
    <property type="project" value="TreeGrafter"/>
</dbReference>
<gene>
    <name evidence="1" type="ORF">THAOC_14759</name>
</gene>
<evidence type="ECO:0000313" key="1">
    <source>
        <dbReference type="EMBL" id="EJK64499.1"/>
    </source>
</evidence>
<dbReference type="Proteomes" id="UP000266841">
    <property type="component" value="Unassembled WGS sequence"/>
</dbReference>
<comment type="caution">
    <text evidence="1">The sequence shown here is derived from an EMBL/GenBank/DDBJ whole genome shotgun (WGS) entry which is preliminary data.</text>
</comment>
<keyword evidence="2" id="KW-1185">Reference proteome</keyword>
<evidence type="ECO:0008006" key="3">
    <source>
        <dbReference type="Google" id="ProtNLM"/>
    </source>
</evidence>
<dbReference type="SFLD" id="SFLDG01129">
    <property type="entry name" value="C1.5:_HAD__Beta-PGM__Phosphata"/>
    <property type="match status" value="1"/>
</dbReference>
<dbReference type="SFLD" id="SFLDS00003">
    <property type="entry name" value="Haloacid_Dehalogenase"/>
    <property type="match status" value="1"/>
</dbReference>
<dbReference type="OMA" id="CVEYAHA"/>
<evidence type="ECO:0000313" key="2">
    <source>
        <dbReference type="Proteomes" id="UP000266841"/>
    </source>
</evidence>
<dbReference type="InterPro" id="IPR023214">
    <property type="entry name" value="HAD_sf"/>
</dbReference>
<dbReference type="InterPro" id="IPR023198">
    <property type="entry name" value="PGP-like_dom2"/>
</dbReference>
<dbReference type="GO" id="GO:0006281">
    <property type="term" value="P:DNA repair"/>
    <property type="evidence" value="ECO:0007669"/>
    <property type="project" value="TreeGrafter"/>
</dbReference>
<protein>
    <recommendedName>
        <fullName evidence="3">Phosphoglycolate phosphatase</fullName>
    </recommendedName>
</protein>
<dbReference type="PANTHER" id="PTHR43434">
    <property type="entry name" value="PHOSPHOGLYCOLATE PHOSPHATASE"/>
    <property type="match status" value="1"/>
</dbReference>
<dbReference type="InterPro" id="IPR050155">
    <property type="entry name" value="HAD-like_hydrolase_sf"/>
</dbReference>
<dbReference type="AlphaFoldDB" id="K0SHP3"/>